<dbReference type="Proteomes" id="UP000231279">
    <property type="component" value="Unassembled WGS sequence"/>
</dbReference>
<dbReference type="UniPathway" id="UPA00378"/>
<comment type="catalytic activity">
    <reaction evidence="7">
        <text>n isopentenyl diphosphate + (2E,6E)-farnesyl diphosphate = a di-trans,poly-cis-polyprenyl diphosphate + n diphosphate</text>
        <dbReference type="Rhea" id="RHEA:53008"/>
        <dbReference type="Rhea" id="RHEA-COMP:19494"/>
        <dbReference type="ChEBI" id="CHEBI:33019"/>
        <dbReference type="ChEBI" id="CHEBI:128769"/>
        <dbReference type="ChEBI" id="CHEBI:136960"/>
        <dbReference type="ChEBI" id="CHEBI:175763"/>
        <dbReference type="EC" id="2.5.1.87"/>
    </reaction>
</comment>
<reference evidence="10" key="1">
    <citation type="journal article" date="2018" name="Gigascience">
        <title>Genome assembly of the Pink Ipe (Handroanthus impetiginosus, Bignoniaceae), a highly valued, ecologically keystone Neotropical timber forest tree.</title>
        <authorList>
            <person name="Silva-Junior O.B."/>
            <person name="Grattapaglia D."/>
            <person name="Novaes E."/>
            <person name="Collevatti R.G."/>
        </authorList>
    </citation>
    <scope>NUCLEOTIDE SEQUENCE [LARGE SCALE GENOMIC DNA]</scope>
    <source>
        <strain evidence="10">cv. UFG-1</strain>
    </source>
</reference>
<dbReference type="EC" id="2.5.1.87" evidence="4"/>
<dbReference type="PANTHER" id="PTHR21528:SF0">
    <property type="entry name" value="DEHYDRODOLICHYL DIPHOSPHATE SYNTHASE COMPLEX SUBUNIT NUS1"/>
    <property type="match status" value="1"/>
</dbReference>
<keyword evidence="10" id="KW-1185">Reference proteome</keyword>
<dbReference type="OrthoDB" id="19639at2759"/>
<keyword evidence="5" id="KW-0808">Transferase</keyword>
<dbReference type="PANTHER" id="PTHR21528">
    <property type="entry name" value="DEHYDRODOLICHYL DIPHOSPHATE SYNTHASE COMPLEX SUBUNIT NUS1"/>
    <property type="match status" value="1"/>
</dbReference>
<feature type="transmembrane region" description="Helical" evidence="8">
    <location>
        <begin position="6"/>
        <end position="28"/>
    </location>
</feature>
<proteinExistence type="inferred from homology"/>
<evidence type="ECO:0000256" key="5">
    <source>
        <dbReference type="ARBA" id="ARBA00022679"/>
    </source>
</evidence>
<evidence type="ECO:0000313" key="10">
    <source>
        <dbReference type="Proteomes" id="UP000231279"/>
    </source>
</evidence>
<keyword evidence="8" id="KW-1133">Transmembrane helix</keyword>
<organism evidence="9 10">
    <name type="scientific">Handroanthus impetiginosus</name>
    <dbReference type="NCBI Taxonomy" id="429701"/>
    <lineage>
        <taxon>Eukaryota</taxon>
        <taxon>Viridiplantae</taxon>
        <taxon>Streptophyta</taxon>
        <taxon>Embryophyta</taxon>
        <taxon>Tracheophyta</taxon>
        <taxon>Spermatophyta</taxon>
        <taxon>Magnoliopsida</taxon>
        <taxon>eudicotyledons</taxon>
        <taxon>Gunneridae</taxon>
        <taxon>Pentapetalae</taxon>
        <taxon>asterids</taxon>
        <taxon>lamiids</taxon>
        <taxon>Lamiales</taxon>
        <taxon>Bignoniaceae</taxon>
        <taxon>Crescentiina</taxon>
        <taxon>Tabebuia alliance</taxon>
        <taxon>Handroanthus</taxon>
    </lineage>
</organism>
<comment type="pathway">
    <text evidence="2">Protein modification; protein glycosylation.</text>
</comment>
<evidence type="ECO:0000256" key="6">
    <source>
        <dbReference type="ARBA" id="ARBA00022842"/>
    </source>
</evidence>
<name>A0A2G9G2R4_9LAMI</name>
<evidence type="ECO:0000256" key="4">
    <source>
        <dbReference type="ARBA" id="ARBA00012596"/>
    </source>
</evidence>
<dbReference type="EMBL" id="NKXS01007600">
    <property type="protein sequence ID" value="PIM99434.1"/>
    <property type="molecule type" value="Genomic_DNA"/>
</dbReference>
<keyword evidence="8" id="KW-0812">Transmembrane</keyword>
<evidence type="ECO:0000256" key="1">
    <source>
        <dbReference type="ARBA" id="ARBA00001946"/>
    </source>
</evidence>
<evidence type="ECO:0000256" key="2">
    <source>
        <dbReference type="ARBA" id="ARBA00004922"/>
    </source>
</evidence>
<keyword evidence="6" id="KW-0460">Magnesium</keyword>
<keyword evidence="8" id="KW-0472">Membrane</keyword>
<dbReference type="GO" id="GO:0005789">
    <property type="term" value="C:endoplasmic reticulum membrane"/>
    <property type="evidence" value="ECO:0007669"/>
    <property type="project" value="TreeGrafter"/>
</dbReference>
<gene>
    <name evidence="9" type="ORF">CDL12_28072</name>
</gene>
<dbReference type="InterPro" id="IPR038887">
    <property type="entry name" value="Nus1/NgBR"/>
</dbReference>
<evidence type="ECO:0000256" key="3">
    <source>
        <dbReference type="ARBA" id="ARBA00005432"/>
    </source>
</evidence>
<evidence type="ECO:0000256" key="8">
    <source>
        <dbReference type="SAM" id="Phobius"/>
    </source>
</evidence>
<evidence type="ECO:0000256" key="7">
    <source>
        <dbReference type="ARBA" id="ARBA00047353"/>
    </source>
</evidence>
<dbReference type="GO" id="GO:1904423">
    <property type="term" value="C:dehydrodolichyl diphosphate synthase complex"/>
    <property type="evidence" value="ECO:0007669"/>
    <property type="project" value="InterPro"/>
</dbReference>
<accession>A0A2G9G2R4</accession>
<sequence>MHLILSIWYFVLGLVNTLESFLISCGFLKRYRNLQINKVRYLAVVIDSEEARQTLKVLELLRWLAATGLKNVCLYDAEGVLKKSKDALTLWLRSERMSKVFDGKR</sequence>
<comment type="similarity">
    <text evidence="3">Belongs to the UPP synthase family.</text>
</comment>
<protein>
    <recommendedName>
        <fullName evidence="4">ditrans,polycis-polyprenyl diphosphate synthase [(2E,6E)-farnesyldiphosphate specific]</fullName>
        <ecNumber evidence="4">2.5.1.87</ecNumber>
    </recommendedName>
</protein>
<dbReference type="STRING" id="429701.A0A2G9G2R4"/>
<dbReference type="GO" id="GO:0045547">
    <property type="term" value="F:ditrans,polycis-polyprenyl diphosphate synthase [(2E,6E)-farnesyl diphosphate specific] activity"/>
    <property type="evidence" value="ECO:0007669"/>
    <property type="project" value="UniProtKB-EC"/>
</dbReference>
<evidence type="ECO:0000313" key="9">
    <source>
        <dbReference type="EMBL" id="PIM99434.1"/>
    </source>
</evidence>
<comment type="cofactor">
    <cofactor evidence="1">
        <name>Mg(2+)</name>
        <dbReference type="ChEBI" id="CHEBI:18420"/>
    </cofactor>
</comment>
<dbReference type="AlphaFoldDB" id="A0A2G9G2R4"/>
<comment type="caution">
    <text evidence="9">The sequence shown here is derived from an EMBL/GenBank/DDBJ whole genome shotgun (WGS) entry which is preliminary data.</text>
</comment>